<proteinExistence type="predicted"/>
<dbReference type="PANTHER" id="PTHR30419:SF28">
    <property type="entry name" value="HTH-TYPE TRANSCRIPTIONAL REGULATOR BSDA"/>
    <property type="match status" value="1"/>
</dbReference>
<dbReference type="SUPFAM" id="SSF53850">
    <property type="entry name" value="Periplasmic binding protein-like II"/>
    <property type="match status" value="1"/>
</dbReference>
<dbReference type="Pfam" id="PF03466">
    <property type="entry name" value="LysR_substrate"/>
    <property type="match status" value="1"/>
</dbReference>
<feature type="domain" description="LysR substrate-binding" evidence="1">
    <location>
        <begin position="26"/>
        <end position="228"/>
    </location>
</feature>
<evidence type="ECO:0000313" key="2">
    <source>
        <dbReference type="EMBL" id="SFL46727.1"/>
    </source>
</evidence>
<evidence type="ECO:0000313" key="3">
    <source>
        <dbReference type="Proteomes" id="UP000199520"/>
    </source>
</evidence>
<dbReference type="Gene3D" id="3.40.190.290">
    <property type="match status" value="1"/>
</dbReference>
<dbReference type="AlphaFoldDB" id="A0A1I4HY37"/>
<dbReference type="GO" id="GO:0005829">
    <property type="term" value="C:cytosol"/>
    <property type="evidence" value="ECO:0007669"/>
    <property type="project" value="TreeGrafter"/>
</dbReference>
<reference evidence="3" key="1">
    <citation type="submission" date="2016-10" db="EMBL/GenBank/DDBJ databases">
        <authorList>
            <person name="Varghese N."/>
            <person name="Submissions S."/>
        </authorList>
    </citation>
    <scope>NUCLEOTIDE SEQUENCE [LARGE SCALE GENOMIC DNA]</scope>
    <source>
        <strain evidence="3">DSM 13327</strain>
    </source>
</reference>
<dbReference type="EMBL" id="FOTS01000005">
    <property type="protein sequence ID" value="SFL46727.1"/>
    <property type="molecule type" value="Genomic_DNA"/>
</dbReference>
<dbReference type="STRING" id="1123291.SAMN04490355_1005117"/>
<sequence>MLYAKKITHEVDQMHQHLQKHLSIEKRTIHLGVITGLGNLNIANIFTAFNSEHPSIKFAVTNELSKELCKLLYEGNLDLALFAAPYDIDSYNFEVHPLEKEEFVLITPTNHPFSQKETIKLSETANENFIFPTKNNVSYDIFFTECRKAGFTPKIVSECNGPGRRIDLVQAGLGIAFISLSGLQYYNNSASLPTVRLVDPFYKHIVLARTKQEKASMSLLMFWQYIQQWK</sequence>
<dbReference type="Proteomes" id="UP000199520">
    <property type="component" value="Unassembled WGS sequence"/>
</dbReference>
<name>A0A1I4HY37_9FIRM</name>
<dbReference type="InterPro" id="IPR005119">
    <property type="entry name" value="LysR_subst-bd"/>
</dbReference>
<keyword evidence="2" id="KW-0238">DNA-binding</keyword>
<gene>
    <name evidence="2" type="ORF">SAMN04490355_1005117</name>
</gene>
<dbReference type="GO" id="GO:0003677">
    <property type="term" value="F:DNA binding"/>
    <property type="evidence" value="ECO:0007669"/>
    <property type="project" value="UniProtKB-KW"/>
</dbReference>
<evidence type="ECO:0000259" key="1">
    <source>
        <dbReference type="Pfam" id="PF03466"/>
    </source>
</evidence>
<dbReference type="CDD" id="cd05466">
    <property type="entry name" value="PBP2_LTTR_substrate"/>
    <property type="match status" value="1"/>
</dbReference>
<dbReference type="GO" id="GO:0006355">
    <property type="term" value="P:regulation of DNA-templated transcription"/>
    <property type="evidence" value="ECO:0007669"/>
    <property type="project" value="TreeGrafter"/>
</dbReference>
<dbReference type="PANTHER" id="PTHR30419">
    <property type="entry name" value="HTH-TYPE TRANSCRIPTIONAL REGULATOR YBHD"/>
    <property type="match status" value="1"/>
</dbReference>
<keyword evidence="3" id="KW-1185">Reference proteome</keyword>
<organism evidence="2 3">
    <name type="scientific">Pelosinus propionicus DSM 13327</name>
    <dbReference type="NCBI Taxonomy" id="1123291"/>
    <lineage>
        <taxon>Bacteria</taxon>
        <taxon>Bacillati</taxon>
        <taxon>Bacillota</taxon>
        <taxon>Negativicutes</taxon>
        <taxon>Selenomonadales</taxon>
        <taxon>Sporomusaceae</taxon>
        <taxon>Pelosinus</taxon>
    </lineage>
</organism>
<accession>A0A1I4HY37</accession>
<protein>
    <submittedName>
        <fullName evidence="2">DNA-binding transcriptional regulator, LysR family</fullName>
    </submittedName>
</protein>
<dbReference type="InterPro" id="IPR050950">
    <property type="entry name" value="HTH-type_LysR_regulators"/>
</dbReference>